<reference evidence="1" key="1">
    <citation type="submission" date="2021-04" db="EMBL/GenBank/DDBJ databases">
        <title>The complete genome sequence of Caulobacter sp. S6.</title>
        <authorList>
            <person name="Tang Y."/>
            <person name="Ouyang W."/>
            <person name="Liu Q."/>
            <person name="Huang B."/>
            <person name="Guo Z."/>
            <person name="Lei P."/>
        </authorList>
    </citation>
    <scope>NUCLEOTIDE SEQUENCE</scope>
    <source>
        <strain evidence="1">S6</strain>
    </source>
</reference>
<dbReference type="Proteomes" id="UP000676409">
    <property type="component" value="Chromosome"/>
</dbReference>
<dbReference type="EMBL" id="CP073078">
    <property type="protein sequence ID" value="QUD87143.1"/>
    <property type="molecule type" value="Genomic_DNA"/>
</dbReference>
<evidence type="ECO:0000313" key="1">
    <source>
        <dbReference type="EMBL" id="QUD87143.1"/>
    </source>
</evidence>
<dbReference type="AlphaFoldDB" id="A0A975FYE7"/>
<dbReference type="KEGG" id="caul:KCG34_19075"/>
<protein>
    <submittedName>
        <fullName evidence="1">Uncharacterized protein</fullName>
    </submittedName>
</protein>
<gene>
    <name evidence="1" type="ORF">KCG34_19075</name>
</gene>
<evidence type="ECO:0000313" key="2">
    <source>
        <dbReference type="Proteomes" id="UP000676409"/>
    </source>
</evidence>
<keyword evidence="2" id="KW-1185">Reference proteome</keyword>
<dbReference type="RefSeq" id="WP_211937195.1">
    <property type="nucleotide sequence ID" value="NZ_CP073078.1"/>
</dbReference>
<proteinExistence type="predicted"/>
<organism evidence="1 2">
    <name type="scientific">Phenylobacterium montanum</name>
    <dbReference type="NCBI Taxonomy" id="2823693"/>
    <lineage>
        <taxon>Bacteria</taxon>
        <taxon>Pseudomonadati</taxon>
        <taxon>Pseudomonadota</taxon>
        <taxon>Alphaproteobacteria</taxon>
        <taxon>Caulobacterales</taxon>
        <taxon>Caulobacteraceae</taxon>
        <taxon>Phenylobacterium</taxon>
    </lineage>
</organism>
<sequence>MRPMETPEEIRTRWRYLRDLLIDQLGRFESGALRLHSNDLDVSVGAIAKLKQNILDFDQMISRSEAREL</sequence>
<accession>A0A975FYE7</accession>
<name>A0A975FYE7_9CAUL</name>